<dbReference type="RefSeq" id="WP_203868153.1">
    <property type="nucleotide sequence ID" value="NZ_BONW01000021.1"/>
</dbReference>
<feature type="domain" description="DUF305" evidence="3">
    <location>
        <begin position="60"/>
        <end position="206"/>
    </location>
</feature>
<evidence type="ECO:0000259" key="3">
    <source>
        <dbReference type="Pfam" id="PF03713"/>
    </source>
</evidence>
<feature type="chain" id="PRO_5045394781" evidence="2">
    <location>
        <begin position="27"/>
        <end position="210"/>
    </location>
</feature>
<dbReference type="PANTHER" id="PTHR36933">
    <property type="entry name" value="SLL0788 PROTEIN"/>
    <property type="match status" value="1"/>
</dbReference>
<keyword evidence="2" id="KW-0732">Signal</keyword>
<sequence>MNRFRRTLIVATLVLLGGCAPGPAGTGVPVAAPAPPPPGATPTGAAPAATAPSGEFNDTDVMFLQMMVTSHGQGLALVRLAPERAEREELKILAAAIDVTQESEQRTMRDWLTGWGRTTSADPDANVHAEHGGLPVLGPAQLTALSKSSGTAFETDFLNLLIGHQHSAVELARMETKSGVHPEVRELARRIDVSRTAQIDQMLGMLPKAG</sequence>
<gene>
    <name evidence="4" type="ORF">Pen02_46740</name>
</gene>
<comment type="caution">
    <text evidence="4">The sequence shown here is derived from an EMBL/GenBank/DDBJ whole genome shotgun (WGS) entry which is preliminary data.</text>
</comment>
<evidence type="ECO:0000313" key="5">
    <source>
        <dbReference type="Proteomes" id="UP000646749"/>
    </source>
</evidence>
<feature type="signal peptide" evidence="2">
    <location>
        <begin position="1"/>
        <end position="26"/>
    </location>
</feature>
<dbReference type="PANTHER" id="PTHR36933:SF1">
    <property type="entry name" value="SLL0788 PROTEIN"/>
    <property type="match status" value="1"/>
</dbReference>
<dbReference type="Proteomes" id="UP000646749">
    <property type="component" value="Unassembled WGS sequence"/>
</dbReference>
<dbReference type="InterPro" id="IPR005183">
    <property type="entry name" value="DUF305_CopM-like"/>
</dbReference>
<accession>A0ABQ4E4V6</accession>
<feature type="compositionally biased region" description="Low complexity" evidence="1">
    <location>
        <begin position="41"/>
        <end position="52"/>
    </location>
</feature>
<feature type="region of interest" description="Disordered" evidence="1">
    <location>
        <begin position="30"/>
        <end position="53"/>
    </location>
</feature>
<dbReference type="PROSITE" id="PS51257">
    <property type="entry name" value="PROKAR_LIPOPROTEIN"/>
    <property type="match status" value="1"/>
</dbReference>
<dbReference type="Pfam" id="PF03713">
    <property type="entry name" value="DUF305"/>
    <property type="match status" value="1"/>
</dbReference>
<keyword evidence="5" id="KW-1185">Reference proteome</keyword>
<evidence type="ECO:0000256" key="2">
    <source>
        <dbReference type="SAM" id="SignalP"/>
    </source>
</evidence>
<dbReference type="Gene3D" id="1.20.1260.10">
    <property type="match status" value="1"/>
</dbReference>
<organism evidence="4 5">
    <name type="scientific">Plantactinospora endophytica</name>
    <dbReference type="NCBI Taxonomy" id="673535"/>
    <lineage>
        <taxon>Bacteria</taxon>
        <taxon>Bacillati</taxon>
        <taxon>Actinomycetota</taxon>
        <taxon>Actinomycetes</taxon>
        <taxon>Micromonosporales</taxon>
        <taxon>Micromonosporaceae</taxon>
        <taxon>Plantactinospora</taxon>
    </lineage>
</organism>
<evidence type="ECO:0000256" key="1">
    <source>
        <dbReference type="SAM" id="MobiDB-lite"/>
    </source>
</evidence>
<dbReference type="EMBL" id="BONW01000021">
    <property type="protein sequence ID" value="GIG89738.1"/>
    <property type="molecule type" value="Genomic_DNA"/>
</dbReference>
<dbReference type="InterPro" id="IPR006311">
    <property type="entry name" value="TAT_signal"/>
</dbReference>
<protein>
    <submittedName>
        <fullName evidence="4">DUF305 domain-containing protein</fullName>
    </submittedName>
</protein>
<name>A0ABQ4E4V6_9ACTN</name>
<proteinExistence type="predicted"/>
<reference evidence="4 5" key="1">
    <citation type="submission" date="2021-01" db="EMBL/GenBank/DDBJ databases">
        <title>Whole genome shotgun sequence of Plantactinospora endophytica NBRC 110450.</title>
        <authorList>
            <person name="Komaki H."/>
            <person name="Tamura T."/>
        </authorList>
    </citation>
    <scope>NUCLEOTIDE SEQUENCE [LARGE SCALE GENOMIC DNA]</scope>
    <source>
        <strain evidence="4 5">NBRC 110450</strain>
    </source>
</reference>
<dbReference type="InterPro" id="IPR012347">
    <property type="entry name" value="Ferritin-like"/>
</dbReference>
<evidence type="ECO:0000313" key="4">
    <source>
        <dbReference type="EMBL" id="GIG89738.1"/>
    </source>
</evidence>
<dbReference type="PROSITE" id="PS51318">
    <property type="entry name" value="TAT"/>
    <property type="match status" value="1"/>
</dbReference>